<keyword evidence="4" id="KW-0633">Potassium transport</keyword>
<gene>
    <name evidence="14" type="ORF">WPS_13570</name>
</gene>
<evidence type="ECO:0000256" key="4">
    <source>
        <dbReference type="ARBA" id="ARBA00022538"/>
    </source>
</evidence>
<keyword evidence="5 13" id="KW-0812">Transmembrane</keyword>
<evidence type="ECO:0000256" key="1">
    <source>
        <dbReference type="ARBA" id="ARBA00004141"/>
    </source>
</evidence>
<reference evidence="14 15" key="1">
    <citation type="journal article" date="2022" name="ISME Commun">
        <title>Vulcanimicrobium alpinus gen. nov. sp. nov., the first cultivated representative of the candidate phylum 'Eremiobacterota', is a metabolically versatile aerobic anoxygenic phototroph.</title>
        <authorList>
            <person name="Yabe S."/>
            <person name="Muto K."/>
            <person name="Abe K."/>
            <person name="Yokota A."/>
            <person name="Staudigel H."/>
            <person name="Tebo B.M."/>
        </authorList>
    </citation>
    <scope>NUCLEOTIDE SEQUENCE [LARGE SCALE GENOMIC DNA]</scope>
    <source>
        <strain evidence="14 15">WC8-2</strain>
    </source>
</reference>
<dbReference type="Proteomes" id="UP001317532">
    <property type="component" value="Chromosome"/>
</dbReference>
<dbReference type="Pfam" id="PF06736">
    <property type="entry name" value="TMEM175"/>
    <property type="match status" value="1"/>
</dbReference>
<evidence type="ECO:0000256" key="2">
    <source>
        <dbReference type="ARBA" id="ARBA00006920"/>
    </source>
</evidence>
<protein>
    <recommendedName>
        <fullName evidence="16">DUF1211 domain-containing protein</fullName>
    </recommendedName>
</protein>
<comment type="catalytic activity">
    <reaction evidence="12">
        <text>K(+)(in) = K(+)(out)</text>
        <dbReference type="Rhea" id="RHEA:29463"/>
        <dbReference type="ChEBI" id="CHEBI:29103"/>
    </reaction>
</comment>
<keyword evidence="7" id="KW-0630">Potassium</keyword>
<keyword evidence="9" id="KW-0406">Ion transport</keyword>
<feature type="transmembrane region" description="Helical" evidence="13">
    <location>
        <begin position="193"/>
        <end position="211"/>
    </location>
</feature>
<evidence type="ECO:0000256" key="9">
    <source>
        <dbReference type="ARBA" id="ARBA00023065"/>
    </source>
</evidence>
<keyword evidence="8 13" id="KW-1133">Transmembrane helix</keyword>
<organism evidence="14 15">
    <name type="scientific">Vulcanimicrobium alpinum</name>
    <dbReference type="NCBI Taxonomy" id="3016050"/>
    <lineage>
        <taxon>Bacteria</taxon>
        <taxon>Bacillati</taxon>
        <taxon>Vulcanimicrobiota</taxon>
        <taxon>Vulcanimicrobiia</taxon>
        <taxon>Vulcanimicrobiales</taxon>
        <taxon>Vulcanimicrobiaceae</taxon>
        <taxon>Vulcanimicrobium</taxon>
    </lineage>
</organism>
<sequence length="236" mass="26050">MSYRANLPDGERHLVGWLESFGDIVIGFSMSQLALQLTLPNTPADLTHPVRYVIYFGTFAALAALWFNYHRMMSGAFKPTRPDVVLAFLYLACTTVVPLALYANVHFASSNHPEWARTGIGVYVACFTGTSVPATIVAWRNFMRGYEHTGNAERRMLWRRLVTITTVSALLVIALAVVILVPVNLLWGTIPPSAIVLVLMAPAIRLSLLAFGRRVPDLRRIPPGVPASHGRTEVPL</sequence>
<evidence type="ECO:0000256" key="13">
    <source>
        <dbReference type="SAM" id="Phobius"/>
    </source>
</evidence>
<dbReference type="InterPro" id="IPR010617">
    <property type="entry name" value="TMEM175-like"/>
</dbReference>
<dbReference type="AlphaFoldDB" id="A0AAN1XWX7"/>
<keyword evidence="10 13" id="KW-0472">Membrane</keyword>
<comment type="subcellular location">
    <subcellularLocation>
        <location evidence="1">Membrane</location>
        <topology evidence="1">Multi-pass membrane protein</topology>
    </subcellularLocation>
</comment>
<dbReference type="KEGG" id="vab:WPS_13570"/>
<keyword evidence="3" id="KW-0813">Transport</keyword>
<dbReference type="EMBL" id="AP025523">
    <property type="protein sequence ID" value="BDE06081.1"/>
    <property type="molecule type" value="Genomic_DNA"/>
</dbReference>
<comment type="similarity">
    <text evidence="2">Belongs to the TMEM175 family.</text>
</comment>
<dbReference type="GO" id="GO:0005267">
    <property type="term" value="F:potassium channel activity"/>
    <property type="evidence" value="ECO:0007669"/>
    <property type="project" value="UniProtKB-KW"/>
</dbReference>
<dbReference type="RefSeq" id="WP_317997069.1">
    <property type="nucleotide sequence ID" value="NZ_AP025523.1"/>
</dbReference>
<proteinExistence type="inferred from homology"/>
<evidence type="ECO:0000313" key="14">
    <source>
        <dbReference type="EMBL" id="BDE06081.1"/>
    </source>
</evidence>
<accession>A0AAN1XWX7</accession>
<evidence type="ECO:0008006" key="16">
    <source>
        <dbReference type="Google" id="ProtNLM"/>
    </source>
</evidence>
<feature type="transmembrane region" description="Helical" evidence="13">
    <location>
        <begin position="52"/>
        <end position="72"/>
    </location>
</feature>
<evidence type="ECO:0000256" key="3">
    <source>
        <dbReference type="ARBA" id="ARBA00022448"/>
    </source>
</evidence>
<keyword evidence="6" id="KW-0631">Potassium channel</keyword>
<dbReference type="GO" id="GO:0016020">
    <property type="term" value="C:membrane"/>
    <property type="evidence" value="ECO:0007669"/>
    <property type="project" value="UniProtKB-SubCell"/>
</dbReference>
<evidence type="ECO:0000256" key="8">
    <source>
        <dbReference type="ARBA" id="ARBA00022989"/>
    </source>
</evidence>
<feature type="transmembrane region" description="Helical" evidence="13">
    <location>
        <begin position="21"/>
        <end position="40"/>
    </location>
</feature>
<dbReference type="GO" id="GO:0015252">
    <property type="term" value="F:proton channel activity"/>
    <property type="evidence" value="ECO:0007669"/>
    <property type="project" value="InterPro"/>
</dbReference>
<keyword evidence="11" id="KW-0407">Ion channel</keyword>
<evidence type="ECO:0000256" key="6">
    <source>
        <dbReference type="ARBA" id="ARBA00022826"/>
    </source>
</evidence>
<feature type="transmembrane region" description="Helical" evidence="13">
    <location>
        <begin position="120"/>
        <end position="140"/>
    </location>
</feature>
<feature type="transmembrane region" description="Helical" evidence="13">
    <location>
        <begin position="161"/>
        <end position="187"/>
    </location>
</feature>
<name>A0AAN1XWX7_UNVUL</name>
<feature type="transmembrane region" description="Helical" evidence="13">
    <location>
        <begin position="84"/>
        <end position="108"/>
    </location>
</feature>
<evidence type="ECO:0000313" key="15">
    <source>
        <dbReference type="Proteomes" id="UP001317532"/>
    </source>
</evidence>
<evidence type="ECO:0000256" key="12">
    <source>
        <dbReference type="ARBA" id="ARBA00034430"/>
    </source>
</evidence>
<evidence type="ECO:0000256" key="11">
    <source>
        <dbReference type="ARBA" id="ARBA00023303"/>
    </source>
</evidence>
<keyword evidence="15" id="KW-1185">Reference proteome</keyword>
<evidence type="ECO:0000256" key="10">
    <source>
        <dbReference type="ARBA" id="ARBA00023136"/>
    </source>
</evidence>
<evidence type="ECO:0000256" key="5">
    <source>
        <dbReference type="ARBA" id="ARBA00022692"/>
    </source>
</evidence>
<evidence type="ECO:0000256" key="7">
    <source>
        <dbReference type="ARBA" id="ARBA00022958"/>
    </source>
</evidence>